<comment type="caution">
    <text evidence="1">The sequence shown here is derived from an EMBL/GenBank/DDBJ whole genome shotgun (WGS) entry which is preliminary data.</text>
</comment>
<reference evidence="1 2" key="1">
    <citation type="submission" date="2017-07" db="EMBL/GenBank/DDBJ databases">
        <title>Phylogenetic study on the rhizospheric bacterium Ochrobactrum sp. A44.</title>
        <authorList>
            <person name="Krzyzanowska D.M."/>
            <person name="Ossowicki A."/>
            <person name="Rajewska M."/>
            <person name="Maciag T."/>
            <person name="Kaczynski Z."/>
            <person name="Czerwicka M."/>
            <person name="Jafra S."/>
        </authorList>
    </citation>
    <scope>NUCLEOTIDE SEQUENCE [LARGE SCALE GENOMIC DNA]</scope>
    <source>
        <strain evidence="1 2">DSM 7216</strain>
    </source>
</reference>
<proteinExistence type="predicted"/>
<sequence length="37" mass="4379">MNISVLRFQYQKLFVSMDARLSKPHLKGRMRVMINIG</sequence>
<evidence type="ECO:0000313" key="2">
    <source>
        <dbReference type="Proteomes" id="UP000215590"/>
    </source>
</evidence>
<keyword evidence="2" id="KW-1185">Reference proteome</keyword>
<gene>
    <name evidence="1" type="ORF">CEV31_1358</name>
</gene>
<dbReference type="AlphaFoldDB" id="A0A256FYP2"/>
<dbReference type="EMBL" id="NNRJ01000015">
    <property type="protein sequence ID" value="OYR19939.1"/>
    <property type="molecule type" value="Genomic_DNA"/>
</dbReference>
<protein>
    <submittedName>
        <fullName evidence="1">Uncharacterized protein</fullName>
    </submittedName>
</protein>
<evidence type="ECO:0000313" key="1">
    <source>
        <dbReference type="EMBL" id="OYR19939.1"/>
    </source>
</evidence>
<accession>A0A256FYP2</accession>
<name>A0A256FYP2_9HYPH</name>
<organism evidence="1 2">
    <name type="scientific">Brucella thiophenivorans</name>
    <dbReference type="NCBI Taxonomy" id="571255"/>
    <lineage>
        <taxon>Bacteria</taxon>
        <taxon>Pseudomonadati</taxon>
        <taxon>Pseudomonadota</taxon>
        <taxon>Alphaproteobacteria</taxon>
        <taxon>Hyphomicrobiales</taxon>
        <taxon>Brucellaceae</taxon>
        <taxon>Brucella/Ochrobactrum group</taxon>
        <taxon>Brucella</taxon>
    </lineage>
</organism>
<dbReference type="Proteomes" id="UP000215590">
    <property type="component" value="Unassembled WGS sequence"/>
</dbReference>